<dbReference type="InterPro" id="IPR005170">
    <property type="entry name" value="Transptr-assoc_dom"/>
</dbReference>
<evidence type="ECO:0000313" key="2">
    <source>
        <dbReference type="EMBL" id="CAA9497115.1"/>
    </source>
</evidence>
<dbReference type="InterPro" id="IPR016169">
    <property type="entry name" value="FAD-bd_PCMH_sub2"/>
</dbReference>
<protein>
    <submittedName>
        <fullName evidence="2">Magnesium and cobalt efflux protein CorC</fullName>
    </submittedName>
</protein>
<proteinExistence type="predicted"/>
<reference evidence="2" key="1">
    <citation type="submission" date="2020-02" db="EMBL/GenBank/DDBJ databases">
        <authorList>
            <person name="Meier V. D."/>
        </authorList>
    </citation>
    <scope>NUCLEOTIDE SEQUENCE</scope>
    <source>
        <strain evidence="2">AVDCRST_MAG05</strain>
    </source>
</reference>
<sequence length="74" mass="7974">MDGRIPITEVNEHFELDLPHEDFDTIGGFILGSLGRPPEVGDTVDADGATLNVKSVDGPRVSVLTLRREDGASR</sequence>
<gene>
    <name evidence="2" type="ORF">AVDCRST_MAG05-2202</name>
</gene>
<dbReference type="SMART" id="SM01091">
    <property type="entry name" value="CorC_HlyC"/>
    <property type="match status" value="1"/>
</dbReference>
<evidence type="ECO:0000259" key="1">
    <source>
        <dbReference type="SMART" id="SM01091"/>
    </source>
</evidence>
<dbReference type="InterPro" id="IPR036318">
    <property type="entry name" value="FAD-bd_PCMH-like_sf"/>
</dbReference>
<accession>A0A6J4SLS7</accession>
<organism evidence="2">
    <name type="scientific">uncultured Rubrobacteraceae bacterium</name>
    <dbReference type="NCBI Taxonomy" id="349277"/>
    <lineage>
        <taxon>Bacteria</taxon>
        <taxon>Bacillati</taxon>
        <taxon>Actinomycetota</taxon>
        <taxon>Rubrobacteria</taxon>
        <taxon>Rubrobacterales</taxon>
        <taxon>Rubrobacteraceae</taxon>
        <taxon>environmental samples</taxon>
    </lineage>
</organism>
<dbReference type="AlphaFoldDB" id="A0A6J4SLS7"/>
<dbReference type="GO" id="GO:0050660">
    <property type="term" value="F:flavin adenine dinucleotide binding"/>
    <property type="evidence" value="ECO:0007669"/>
    <property type="project" value="InterPro"/>
</dbReference>
<dbReference type="Pfam" id="PF03471">
    <property type="entry name" value="CorC_HlyC"/>
    <property type="match status" value="1"/>
</dbReference>
<dbReference type="Gene3D" id="3.30.465.10">
    <property type="match status" value="1"/>
</dbReference>
<feature type="domain" description="Transporter-associated" evidence="1">
    <location>
        <begin position="1"/>
        <end position="70"/>
    </location>
</feature>
<dbReference type="InterPro" id="IPR051676">
    <property type="entry name" value="UPF0053_domain"/>
</dbReference>
<dbReference type="SUPFAM" id="SSF56176">
    <property type="entry name" value="FAD-binding/transporter-associated domain-like"/>
    <property type="match status" value="1"/>
</dbReference>
<dbReference type="EMBL" id="CADCVM010000232">
    <property type="protein sequence ID" value="CAA9497115.1"/>
    <property type="molecule type" value="Genomic_DNA"/>
</dbReference>
<name>A0A6J4SLS7_9ACTN</name>
<dbReference type="PANTHER" id="PTHR43099:SF5">
    <property type="entry name" value="HLYC_CORC FAMILY TRANSPORTER"/>
    <property type="match status" value="1"/>
</dbReference>
<dbReference type="PANTHER" id="PTHR43099">
    <property type="entry name" value="UPF0053 PROTEIN YRKA"/>
    <property type="match status" value="1"/>
</dbReference>